<dbReference type="GO" id="GO:0003723">
    <property type="term" value="F:RNA binding"/>
    <property type="evidence" value="ECO:0007669"/>
    <property type="project" value="TreeGrafter"/>
</dbReference>
<dbReference type="GO" id="GO:0016787">
    <property type="term" value="F:hydrolase activity"/>
    <property type="evidence" value="ECO:0007669"/>
    <property type="project" value="UniProtKB-KW"/>
</dbReference>
<dbReference type="GO" id="GO:0003724">
    <property type="term" value="F:RNA helicase activity"/>
    <property type="evidence" value="ECO:0007669"/>
    <property type="project" value="UniProtKB-EC"/>
</dbReference>
<evidence type="ECO:0000256" key="6">
    <source>
        <dbReference type="ARBA" id="ARBA00022801"/>
    </source>
</evidence>
<evidence type="ECO:0000259" key="19">
    <source>
        <dbReference type="PROSITE" id="PS51192"/>
    </source>
</evidence>
<dbReference type="InterPro" id="IPR001650">
    <property type="entry name" value="Helicase_C-like"/>
</dbReference>
<evidence type="ECO:0000256" key="2">
    <source>
        <dbReference type="ARBA" id="ARBA00012552"/>
    </source>
</evidence>
<dbReference type="Pfam" id="PF00270">
    <property type="entry name" value="DEAD"/>
    <property type="match status" value="1"/>
</dbReference>
<dbReference type="PANTHER" id="PTHR18934:SF145">
    <property type="entry name" value="ATP-DEPENDENT RNA HELICASE DHX57-RELATED"/>
    <property type="match status" value="1"/>
</dbReference>
<proteinExistence type="inferred from homology"/>
<feature type="domain" description="C3H1-type" evidence="17">
    <location>
        <begin position="233"/>
        <end position="260"/>
    </location>
</feature>
<keyword evidence="8 15" id="KW-0862">Zinc</keyword>
<keyword evidence="9" id="KW-0067">ATP-binding</keyword>
<dbReference type="InterPro" id="IPR000571">
    <property type="entry name" value="Znf_CCCH"/>
</dbReference>
<dbReference type="SUPFAM" id="SSF52540">
    <property type="entry name" value="P-loop containing nucleoside triphosphate hydrolases"/>
    <property type="match status" value="1"/>
</dbReference>
<evidence type="ECO:0000259" key="20">
    <source>
        <dbReference type="PROSITE" id="PS51194"/>
    </source>
</evidence>
<evidence type="ECO:0000256" key="10">
    <source>
        <dbReference type="ARBA" id="ARBA00023054"/>
    </source>
</evidence>
<evidence type="ECO:0000256" key="11">
    <source>
        <dbReference type="ARBA" id="ARBA00047984"/>
    </source>
</evidence>
<evidence type="ECO:0000313" key="22">
    <source>
        <dbReference type="RefSeq" id="XP_011496995.1"/>
    </source>
</evidence>
<dbReference type="CDD" id="cd18791">
    <property type="entry name" value="SF2_C_RHA"/>
    <property type="match status" value="1"/>
</dbReference>
<evidence type="ECO:0000256" key="13">
    <source>
        <dbReference type="ARBA" id="ARBA00071682"/>
    </source>
</evidence>
<comment type="similarity">
    <text evidence="1">Belongs to the DEAD box helicase family. DEAH subfamily.</text>
</comment>
<dbReference type="SMART" id="SM00490">
    <property type="entry name" value="HELICc"/>
    <property type="match status" value="1"/>
</dbReference>
<accession>A0AAJ7DUL4</accession>
<dbReference type="InterPro" id="IPR006575">
    <property type="entry name" value="RWD_dom"/>
</dbReference>
<dbReference type="GO" id="GO:0008270">
    <property type="term" value="F:zinc ion binding"/>
    <property type="evidence" value="ECO:0007669"/>
    <property type="project" value="UniProtKB-KW"/>
</dbReference>
<comment type="function">
    <text evidence="12">Probable ATP-binding RNA helicase.</text>
</comment>
<dbReference type="InterPro" id="IPR011545">
    <property type="entry name" value="DEAD/DEAH_box_helicase_dom"/>
</dbReference>
<dbReference type="RefSeq" id="XP_011496995.1">
    <property type="nucleotide sequence ID" value="XM_011498693.1"/>
</dbReference>
<feature type="domain" description="Helicase C-terminal" evidence="20">
    <location>
        <begin position="699"/>
        <end position="879"/>
    </location>
</feature>
<evidence type="ECO:0000313" key="21">
    <source>
        <dbReference type="Proteomes" id="UP000695007"/>
    </source>
</evidence>
<organism evidence="21 22">
    <name type="scientific">Ceratosolen solmsi marchali</name>
    <dbReference type="NCBI Taxonomy" id="326594"/>
    <lineage>
        <taxon>Eukaryota</taxon>
        <taxon>Metazoa</taxon>
        <taxon>Ecdysozoa</taxon>
        <taxon>Arthropoda</taxon>
        <taxon>Hexapoda</taxon>
        <taxon>Insecta</taxon>
        <taxon>Pterygota</taxon>
        <taxon>Neoptera</taxon>
        <taxon>Endopterygota</taxon>
        <taxon>Hymenoptera</taxon>
        <taxon>Apocrita</taxon>
        <taxon>Proctotrupomorpha</taxon>
        <taxon>Chalcidoidea</taxon>
        <taxon>Agaonidae</taxon>
        <taxon>Agaoninae</taxon>
        <taxon>Ceratosolen</taxon>
    </lineage>
</organism>
<dbReference type="Pfam" id="PF04408">
    <property type="entry name" value="WHD_HA2"/>
    <property type="match status" value="1"/>
</dbReference>
<dbReference type="SUPFAM" id="SSF54495">
    <property type="entry name" value="UBC-like"/>
    <property type="match status" value="1"/>
</dbReference>
<dbReference type="GO" id="GO:0005524">
    <property type="term" value="F:ATP binding"/>
    <property type="evidence" value="ECO:0007669"/>
    <property type="project" value="UniProtKB-KW"/>
</dbReference>
<keyword evidence="21" id="KW-1185">Reference proteome</keyword>
<dbReference type="FunFam" id="3.40.50.300:FF:000325">
    <property type="entry name" value="ATP-dependent RNA helicase DHX29"/>
    <property type="match status" value="1"/>
</dbReference>
<keyword evidence="10" id="KW-0175">Coiled coil</keyword>
<keyword evidence="5 15" id="KW-0863">Zinc-finger</keyword>
<dbReference type="SMART" id="SM00356">
    <property type="entry name" value="ZnF_C3H1"/>
    <property type="match status" value="1"/>
</dbReference>
<sequence>MDYSNAQLIDDIVLVAKEDSKQNLDTNSNSSKKNKLKSEPNHHTLKVEMQTLQLSERSEKLLYETLNQICGSDFKIADHYEFENKNTNLGKEYWLQRGNLVIKGVTDYSSKKKDPQTYEQIIRNFATSKLETYNFHSSHCVEALVHAEGQIGKALEILFCKYYKIENLPKSKNLNKLDLNDLLQRRTEEKEALESIYGDAFIEKIKNQVWIIKMKLGYLINENEENIKNKSNLFQKDICRLYLQGKCRFGIKCRYIHQQPQSIEKSKTKKDTYFILEIRFPEDCKYPYEPPYFYLHTNEASFSNLNCLRIARKLYNEALVFCENGIPYIFSLISLLENEHEIHSYLKNNKEYFLDQYKCLFPKFIEKENDGPSHYKKGSINKKNRNEIAISNIIKQNNQIKIKFINKQKNLQYLKMMEARRKLPAWTKIQEVLKIIYENQVTIVSGETGCGKSTQIPQFIFDDWIINATKEHEHIEIICTQPRRISAIGVAERVAAERNECVGDTVGYQIRLESKVSDNTRLIFCTTGILLQRLSTDPQLKSVTHIIIDEVHERNAESDFLLMILKQLLQQRPNLKLILMSATLTTDIFSTYFGKIPVLDIPGRIFPVKQYFLEDIMEISNYVLQEDSKYTRKVKDSFELLNIHVEKSNPKILTSIIPKDKVLDENLTLPEIVGRYSKYSMITHKNLYIMDHEKINFELIEKVIEWIVDGCHNYPQIGSLLVFLPGISEIMFLKDILKDNRILSQKLGKYLIIPLHSSLSNEEQSLVFKKTKDGIRKIVLSTNIAETSVTIDDCVFVIDTGKMKETYFNSNQNMESLEMCWISQANALQRMGRAGRTMPGICIHLYTSFRFKHSFLAQPIPEILRISLEPLLLRIKILYKADNIDLYKSLEMMLEPPSQNSISTAIKILQNVGALDPNCMLTPLGHHLAALPVDVRIGKLILFGAIFCCVDSALTIAACLSYKNPFVTSFEKKREVNVKKKKYAIGNSDHLTILKVYKKWIEINSRGNDARQIFAHENCLSIQTLQTLADIKHQLLELLVSIGFIPVNIKKYPTGQDKVLECTGIELNVNNDNYTLLQGLLCAALYPNVVKVFTPEKSFQMQFSGAIPRQPKPEELRYQTKEDGKVNIHPSSINSCVGFYTSPYLIFQEKIKTSRIFIKEVTMVPVLCLILFSGSGIDIQLHNDTFILSLEDGWIMFAVESYRIAKLLQCARTELVKLLQQKMEDPLLNLLNHPHGKKIIKTIVRILTDG</sequence>
<evidence type="ECO:0000256" key="9">
    <source>
        <dbReference type="ARBA" id="ARBA00022840"/>
    </source>
</evidence>
<name>A0AAJ7DUL4_9HYME</name>
<dbReference type="Gene3D" id="3.10.110.10">
    <property type="entry name" value="Ubiquitin Conjugating Enzyme"/>
    <property type="match status" value="1"/>
</dbReference>
<dbReference type="CDD" id="cd17917">
    <property type="entry name" value="DEXHc_RHA-like"/>
    <property type="match status" value="1"/>
</dbReference>
<dbReference type="InterPro" id="IPR014001">
    <property type="entry name" value="Helicase_ATP-bd"/>
</dbReference>
<feature type="region of interest" description="Disordered" evidence="16">
    <location>
        <begin position="23"/>
        <end position="42"/>
    </location>
</feature>
<dbReference type="FunFam" id="3.40.50.300:FF:000284">
    <property type="entry name" value="probable ATP-dependent RNA helicase YTHDC2"/>
    <property type="match status" value="1"/>
</dbReference>
<keyword evidence="7 22" id="KW-0347">Helicase</keyword>
<evidence type="ECO:0000259" key="17">
    <source>
        <dbReference type="PROSITE" id="PS50103"/>
    </source>
</evidence>
<evidence type="ECO:0000256" key="12">
    <source>
        <dbReference type="ARBA" id="ARBA00057709"/>
    </source>
</evidence>
<evidence type="ECO:0000256" key="16">
    <source>
        <dbReference type="SAM" id="MobiDB-lite"/>
    </source>
</evidence>
<keyword evidence="4" id="KW-0547">Nucleotide-binding</keyword>
<dbReference type="Gene3D" id="1.20.120.1080">
    <property type="match status" value="1"/>
</dbReference>
<dbReference type="PROSITE" id="PS50103">
    <property type="entry name" value="ZF_C3H1"/>
    <property type="match status" value="1"/>
</dbReference>
<evidence type="ECO:0000256" key="15">
    <source>
        <dbReference type="PROSITE-ProRule" id="PRU00723"/>
    </source>
</evidence>
<dbReference type="EC" id="3.6.4.13" evidence="2"/>
<evidence type="ECO:0000256" key="5">
    <source>
        <dbReference type="ARBA" id="ARBA00022771"/>
    </source>
</evidence>
<keyword evidence="3 15" id="KW-0479">Metal-binding</keyword>
<keyword evidence="6" id="KW-0378">Hydrolase</keyword>
<dbReference type="PROSITE" id="PS50908">
    <property type="entry name" value="RWD"/>
    <property type="match status" value="1"/>
</dbReference>
<dbReference type="GeneID" id="105361495"/>
<dbReference type="SMART" id="SM00847">
    <property type="entry name" value="HA2"/>
    <property type="match status" value="1"/>
</dbReference>
<dbReference type="FunFam" id="1.20.120.1080:FF:000002">
    <property type="entry name" value="Putative ATP-dependent RNA helicase DHX36"/>
    <property type="match status" value="1"/>
</dbReference>
<dbReference type="Pfam" id="PF05773">
    <property type="entry name" value="RWD"/>
    <property type="match status" value="1"/>
</dbReference>
<evidence type="ECO:0000256" key="4">
    <source>
        <dbReference type="ARBA" id="ARBA00022741"/>
    </source>
</evidence>
<evidence type="ECO:0000256" key="3">
    <source>
        <dbReference type="ARBA" id="ARBA00022723"/>
    </source>
</evidence>
<feature type="domain" description="Helicase ATP-binding" evidence="19">
    <location>
        <begin position="433"/>
        <end position="602"/>
    </location>
</feature>
<dbReference type="Pfam" id="PF21010">
    <property type="entry name" value="HA2_C"/>
    <property type="match status" value="1"/>
</dbReference>
<gene>
    <name evidence="22" type="primary">LOC105361495</name>
</gene>
<dbReference type="InterPro" id="IPR007502">
    <property type="entry name" value="Helicase-assoc_dom"/>
</dbReference>
<comment type="catalytic activity">
    <reaction evidence="11">
        <text>ATP + H2O = ADP + phosphate + H(+)</text>
        <dbReference type="Rhea" id="RHEA:13065"/>
        <dbReference type="ChEBI" id="CHEBI:15377"/>
        <dbReference type="ChEBI" id="CHEBI:15378"/>
        <dbReference type="ChEBI" id="CHEBI:30616"/>
        <dbReference type="ChEBI" id="CHEBI:43474"/>
        <dbReference type="ChEBI" id="CHEBI:456216"/>
        <dbReference type="EC" id="3.6.4.13"/>
    </reaction>
</comment>
<dbReference type="InterPro" id="IPR016135">
    <property type="entry name" value="UBQ-conjugating_enzyme/RWD"/>
</dbReference>
<evidence type="ECO:0000256" key="1">
    <source>
        <dbReference type="ARBA" id="ARBA00008792"/>
    </source>
</evidence>
<dbReference type="SMART" id="SM00487">
    <property type="entry name" value="DEXDc"/>
    <property type="match status" value="1"/>
</dbReference>
<dbReference type="AlphaFoldDB" id="A0AAJ7DUL4"/>
<dbReference type="InterPro" id="IPR011709">
    <property type="entry name" value="DEAD-box_helicase_OB_fold"/>
</dbReference>
<dbReference type="InterPro" id="IPR048333">
    <property type="entry name" value="HA2_WH"/>
</dbReference>
<evidence type="ECO:0000256" key="8">
    <source>
        <dbReference type="ARBA" id="ARBA00022833"/>
    </source>
</evidence>
<reference evidence="22" key="1">
    <citation type="submission" date="2025-08" db="UniProtKB">
        <authorList>
            <consortium name="RefSeq"/>
        </authorList>
    </citation>
    <scope>IDENTIFICATION</scope>
</reference>
<dbReference type="Pfam" id="PF26026">
    <property type="entry name" value="RNA_hel_CTD"/>
    <property type="match status" value="1"/>
</dbReference>
<dbReference type="PANTHER" id="PTHR18934">
    <property type="entry name" value="ATP-DEPENDENT RNA HELICASE"/>
    <property type="match status" value="1"/>
</dbReference>
<evidence type="ECO:0000256" key="14">
    <source>
        <dbReference type="ARBA" id="ARBA00083389"/>
    </source>
</evidence>
<evidence type="ECO:0000259" key="18">
    <source>
        <dbReference type="PROSITE" id="PS50908"/>
    </source>
</evidence>
<dbReference type="InterPro" id="IPR059023">
    <property type="entry name" value="RNA_hel_CTD"/>
</dbReference>
<dbReference type="Pfam" id="PF07717">
    <property type="entry name" value="OB_NTP_bind"/>
    <property type="match status" value="1"/>
</dbReference>
<evidence type="ECO:0000256" key="7">
    <source>
        <dbReference type="ARBA" id="ARBA00022806"/>
    </source>
</evidence>
<dbReference type="CDD" id="cd23825">
    <property type="entry name" value="RWD_DHX57"/>
    <property type="match status" value="1"/>
</dbReference>
<dbReference type="Proteomes" id="UP000695007">
    <property type="component" value="Unplaced"/>
</dbReference>
<dbReference type="PROSITE" id="PS51192">
    <property type="entry name" value="HELICASE_ATP_BIND_1"/>
    <property type="match status" value="1"/>
</dbReference>
<dbReference type="Gene3D" id="3.40.50.300">
    <property type="entry name" value="P-loop containing nucleotide triphosphate hydrolases"/>
    <property type="match status" value="2"/>
</dbReference>
<dbReference type="Pfam" id="PF00271">
    <property type="entry name" value="Helicase_C"/>
    <property type="match status" value="1"/>
</dbReference>
<dbReference type="InterPro" id="IPR027417">
    <property type="entry name" value="P-loop_NTPase"/>
</dbReference>
<protein>
    <recommendedName>
        <fullName evidence="13">Putative ATP-dependent RNA helicase DHX57</fullName>
        <ecNumber evidence="2">3.6.4.13</ecNumber>
    </recommendedName>
    <alternativeName>
        <fullName evidence="14">DEAH box protein 57</fullName>
    </alternativeName>
</protein>
<feature type="domain" description="RWD" evidence="18">
    <location>
        <begin position="188"/>
        <end position="343"/>
    </location>
</feature>
<dbReference type="PROSITE" id="PS51194">
    <property type="entry name" value="HELICASE_CTER"/>
    <property type="match status" value="1"/>
</dbReference>
<feature type="zinc finger region" description="C3H1-type" evidence="15">
    <location>
        <begin position="233"/>
        <end position="260"/>
    </location>
</feature>